<evidence type="ECO:0000313" key="5">
    <source>
        <dbReference type="Proteomes" id="UP000005808"/>
    </source>
</evidence>
<evidence type="ECO:0000256" key="1">
    <source>
        <dbReference type="ARBA" id="ARBA00023015"/>
    </source>
</evidence>
<dbReference type="InterPro" id="IPR008920">
    <property type="entry name" value="TF_FadR/GntR_C"/>
</dbReference>
<dbReference type="PATRIC" id="fig|1127483.3.peg.3124"/>
<evidence type="ECO:0000256" key="2">
    <source>
        <dbReference type="ARBA" id="ARBA00023125"/>
    </source>
</evidence>
<gene>
    <name evidence="4" type="ORF">OR16_15593</name>
</gene>
<accession>H1S5J2</accession>
<dbReference type="Proteomes" id="UP000005808">
    <property type="component" value="Unassembled WGS sequence"/>
</dbReference>
<dbReference type="GO" id="GO:0003677">
    <property type="term" value="F:DNA binding"/>
    <property type="evidence" value="ECO:0007669"/>
    <property type="project" value="UniProtKB-KW"/>
</dbReference>
<keyword evidence="2" id="KW-0238">DNA-binding</keyword>
<keyword evidence="1" id="KW-0805">Transcription regulation</keyword>
<reference evidence="4 5" key="1">
    <citation type="journal article" date="2012" name="J. Bacteriol.">
        <title>De Novo Genome Project of Cupriavidus basilensis OR16.</title>
        <authorList>
            <person name="Cserhati M."/>
            <person name="Kriszt B."/>
            <person name="Szoboszlay S."/>
            <person name="Toth A."/>
            <person name="Szabo I."/>
            <person name="Tancsics A."/>
            <person name="Nagy I."/>
            <person name="Horvath B."/>
            <person name="Nagy I."/>
            <person name="Kukolya J."/>
        </authorList>
    </citation>
    <scope>NUCLEOTIDE SEQUENCE [LARGE SCALE GENOMIC DNA]</scope>
    <source>
        <strain evidence="4 5">OR16</strain>
    </source>
</reference>
<dbReference type="SUPFAM" id="SSF48008">
    <property type="entry name" value="GntR ligand-binding domain-like"/>
    <property type="match status" value="1"/>
</dbReference>
<organism evidence="4 5">
    <name type="scientific">Cupriavidus basilensis OR16</name>
    <dbReference type="NCBI Taxonomy" id="1127483"/>
    <lineage>
        <taxon>Bacteria</taxon>
        <taxon>Pseudomonadati</taxon>
        <taxon>Pseudomonadota</taxon>
        <taxon>Betaproteobacteria</taxon>
        <taxon>Burkholderiales</taxon>
        <taxon>Burkholderiaceae</taxon>
        <taxon>Cupriavidus</taxon>
    </lineage>
</organism>
<comment type="caution">
    <text evidence="4">The sequence shown here is derived from an EMBL/GenBank/DDBJ whole genome shotgun (WGS) entry which is preliminary data.</text>
</comment>
<name>H1S5J2_9BURK</name>
<evidence type="ECO:0000256" key="3">
    <source>
        <dbReference type="ARBA" id="ARBA00023163"/>
    </source>
</evidence>
<keyword evidence="3" id="KW-0804">Transcription</keyword>
<dbReference type="AlphaFoldDB" id="H1S5J2"/>
<dbReference type="EMBL" id="AHJE01000037">
    <property type="protein sequence ID" value="EHP42218.1"/>
    <property type="molecule type" value="Genomic_DNA"/>
</dbReference>
<evidence type="ECO:0000313" key="4">
    <source>
        <dbReference type="EMBL" id="EHP42218.1"/>
    </source>
</evidence>
<sequence>MSPEHIAQSNAEHAEILSQYRQHDAESAKRQTIHHLDDTLKIIVQAIDNSDAVDGGGA</sequence>
<proteinExistence type="predicted"/>
<protein>
    <submittedName>
        <fullName evidence="4">Uncharacterized protein</fullName>
    </submittedName>
</protein>